<dbReference type="InterPro" id="IPR021236">
    <property type="entry name" value="Uncharacterised_YfdX"/>
</dbReference>
<feature type="chain" id="PRO_5015621266" description="YfdX family protein" evidence="2">
    <location>
        <begin position="24"/>
        <end position="245"/>
    </location>
</feature>
<dbReference type="Gene3D" id="1.20.120.1940">
    <property type="entry name" value="YfdX protein domain"/>
    <property type="match status" value="1"/>
</dbReference>
<evidence type="ECO:0000256" key="1">
    <source>
        <dbReference type="SAM" id="MobiDB-lite"/>
    </source>
</evidence>
<comment type="caution">
    <text evidence="3">The sequence shown here is derived from an EMBL/GenBank/DDBJ whole genome shotgun (WGS) entry which is preliminary data.</text>
</comment>
<dbReference type="Gene3D" id="6.10.250.2140">
    <property type="match status" value="1"/>
</dbReference>
<dbReference type="Proteomes" id="UP000238493">
    <property type="component" value="Unassembled WGS sequence"/>
</dbReference>
<reference evidence="3 4" key="1">
    <citation type="submission" date="2018-02" db="EMBL/GenBank/DDBJ databases">
        <title>Draft genome sequence of Ochrobactrum oryzae found in Brazil.</title>
        <authorList>
            <person name="Cerdeira L."/>
            <person name="Andrade F."/>
            <person name="Zacariotto T."/>
            <person name="Barbosa B."/>
            <person name="Santos S."/>
            <person name="Cassetari V."/>
            <person name="Lincopan N."/>
        </authorList>
    </citation>
    <scope>NUCLEOTIDE SEQUENCE [LARGE SCALE GENOMIC DNA]</scope>
    <source>
        <strain evidence="3 4">OA447</strain>
    </source>
</reference>
<protein>
    <recommendedName>
        <fullName evidence="5">YfdX family protein</fullName>
    </recommendedName>
</protein>
<organism evidence="3 4">
    <name type="scientific">Brucella oryzae</name>
    <dbReference type="NCBI Taxonomy" id="335286"/>
    <lineage>
        <taxon>Bacteria</taxon>
        <taxon>Pseudomonadati</taxon>
        <taxon>Pseudomonadota</taxon>
        <taxon>Alphaproteobacteria</taxon>
        <taxon>Hyphomicrobiales</taxon>
        <taxon>Brucellaceae</taxon>
        <taxon>Brucella/Ochrobactrum group</taxon>
        <taxon>Brucella</taxon>
    </lineage>
</organism>
<feature type="region of interest" description="Disordered" evidence="1">
    <location>
        <begin position="225"/>
        <end position="245"/>
    </location>
</feature>
<name>A0A2S7IX83_9HYPH</name>
<evidence type="ECO:0000313" key="4">
    <source>
        <dbReference type="Proteomes" id="UP000238493"/>
    </source>
</evidence>
<dbReference type="Pfam" id="PF10938">
    <property type="entry name" value="YfdX"/>
    <property type="match status" value="1"/>
</dbReference>
<evidence type="ECO:0008006" key="5">
    <source>
        <dbReference type="Google" id="ProtNLM"/>
    </source>
</evidence>
<evidence type="ECO:0000256" key="2">
    <source>
        <dbReference type="SAM" id="SignalP"/>
    </source>
</evidence>
<dbReference type="OrthoDB" id="8114220at2"/>
<dbReference type="AlphaFoldDB" id="A0A2S7IX83"/>
<feature type="signal peptide" evidence="2">
    <location>
        <begin position="1"/>
        <end position="23"/>
    </location>
</feature>
<gene>
    <name evidence="3" type="ORF">C3731_15865</name>
</gene>
<dbReference type="EMBL" id="PTRC01000027">
    <property type="protein sequence ID" value="PQA72619.1"/>
    <property type="molecule type" value="Genomic_DNA"/>
</dbReference>
<accession>A0A2S7IX83</accession>
<keyword evidence="2" id="KW-0732">Signal</keyword>
<sequence>MFLAKMLVSSSLIAASLTVPSFAETAAKPAQADTTSPASSPTKSSSSSAQLAAINKLDAISKDALNAVRGINFSRLAIFQGTPDEAKTILKKVKDDLDKAQKSTPALIDKLKAAGATTDEITAVQSGTLPIDMQVGVVDDYTLTPEKTEHIKKANEHLKNGRKNEAIEELKLADINIVVTETSANLPAIGKYVDQALSQLDDGKYYEANMTLIKAQSMVTINSSMAPDIKPGTPAQPAKAATKTK</sequence>
<proteinExistence type="predicted"/>
<feature type="compositionally biased region" description="Low complexity" evidence="1">
    <location>
        <begin position="230"/>
        <end position="245"/>
    </location>
</feature>
<evidence type="ECO:0000313" key="3">
    <source>
        <dbReference type="EMBL" id="PQA72619.1"/>
    </source>
</evidence>
<keyword evidence="4" id="KW-1185">Reference proteome</keyword>